<dbReference type="EMBL" id="JAXQNO010000003">
    <property type="protein sequence ID" value="KAK4800806.1"/>
    <property type="molecule type" value="Genomic_DNA"/>
</dbReference>
<dbReference type="PANTHER" id="PTHR36791">
    <property type="entry name" value="OS03G0363400 PROTEIN"/>
    <property type="match status" value="1"/>
</dbReference>
<keyword evidence="3" id="KW-1185">Reference proteome</keyword>
<comment type="caution">
    <text evidence="2">The sequence shown here is derived from an EMBL/GenBank/DDBJ whole genome shotgun (WGS) entry which is preliminary data.</text>
</comment>
<dbReference type="Proteomes" id="UP001346149">
    <property type="component" value="Unassembled WGS sequence"/>
</dbReference>
<proteinExistence type="predicted"/>
<sequence>MLVATAASMSYVPTISMAGRRPRQKVRTKTRPEKVSSSSASSSSSVAGFGGGKTEPVWRCVDGCGACCKLDKGPDFASPEEIFENPKDVEVSITHEKIDNLLSPGLRISSSTEACFSVISQQYSCTDRPYFCRVTPENFQSLYGIGKKNFNREACASCRDSIKAIYGSNAEELENFNLSIKSSTLASPVEFHKPA</sequence>
<feature type="compositionally biased region" description="Low complexity" evidence="1">
    <location>
        <begin position="35"/>
        <end position="47"/>
    </location>
</feature>
<evidence type="ECO:0000313" key="3">
    <source>
        <dbReference type="Proteomes" id="UP001346149"/>
    </source>
</evidence>
<feature type="compositionally biased region" description="Basic residues" evidence="1">
    <location>
        <begin position="20"/>
        <end position="29"/>
    </location>
</feature>
<dbReference type="AlphaFoldDB" id="A0AAN7RJY9"/>
<dbReference type="PANTHER" id="PTHR36791:SF2">
    <property type="entry name" value="OS03G0363400 PROTEIN"/>
    <property type="match status" value="1"/>
</dbReference>
<accession>A0AAN7RJY9</accession>
<name>A0AAN7RJY9_TRANT</name>
<evidence type="ECO:0000256" key="1">
    <source>
        <dbReference type="SAM" id="MobiDB-lite"/>
    </source>
</evidence>
<reference evidence="2 3" key="1">
    <citation type="journal article" date="2023" name="Hortic Res">
        <title>Pangenome of water caltrop reveals structural variations and asymmetric subgenome divergence after allopolyploidization.</title>
        <authorList>
            <person name="Zhang X."/>
            <person name="Chen Y."/>
            <person name="Wang L."/>
            <person name="Yuan Y."/>
            <person name="Fang M."/>
            <person name="Shi L."/>
            <person name="Lu R."/>
            <person name="Comes H.P."/>
            <person name="Ma Y."/>
            <person name="Chen Y."/>
            <person name="Huang G."/>
            <person name="Zhou Y."/>
            <person name="Zheng Z."/>
            <person name="Qiu Y."/>
        </authorList>
    </citation>
    <scope>NUCLEOTIDE SEQUENCE [LARGE SCALE GENOMIC DNA]</scope>
    <source>
        <strain evidence="2">F231</strain>
    </source>
</reference>
<evidence type="ECO:0000313" key="2">
    <source>
        <dbReference type="EMBL" id="KAK4800806.1"/>
    </source>
</evidence>
<feature type="region of interest" description="Disordered" evidence="1">
    <location>
        <begin position="15"/>
        <end position="51"/>
    </location>
</feature>
<gene>
    <name evidence="2" type="ORF">SAY86_021293</name>
</gene>
<protein>
    <submittedName>
        <fullName evidence="2">Uncharacterized protein</fullName>
    </submittedName>
</protein>
<organism evidence="2 3">
    <name type="scientific">Trapa natans</name>
    <name type="common">Water chestnut</name>
    <dbReference type="NCBI Taxonomy" id="22666"/>
    <lineage>
        <taxon>Eukaryota</taxon>
        <taxon>Viridiplantae</taxon>
        <taxon>Streptophyta</taxon>
        <taxon>Embryophyta</taxon>
        <taxon>Tracheophyta</taxon>
        <taxon>Spermatophyta</taxon>
        <taxon>Magnoliopsida</taxon>
        <taxon>eudicotyledons</taxon>
        <taxon>Gunneridae</taxon>
        <taxon>Pentapetalae</taxon>
        <taxon>rosids</taxon>
        <taxon>malvids</taxon>
        <taxon>Myrtales</taxon>
        <taxon>Lythraceae</taxon>
        <taxon>Trapa</taxon>
    </lineage>
</organism>